<dbReference type="RefSeq" id="WP_381506719.1">
    <property type="nucleotide sequence ID" value="NZ_JBHUOM010000023.1"/>
</dbReference>
<dbReference type="InterPro" id="IPR039448">
    <property type="entry name" value="Beta_helix"/>
</dbReference>
<gene>
    <name evidence="2" type="ORF">ACFS25_25575</name>
</gene>
<feature type="domain" description="Right handed beta helix" evidence="1">
    <location>
        <begin position="206"/>
        <end position="380"/>
    </location>
</feature>
<keyword evidence="3" id="KW-1185">Reference proteome</keyword>
<name>A0ABW6ARD3_9BACT</name>
<proteinExistence type="predicted"/>
<dbReference type="InterPro" id="IPR006626">
    <property type="entry name" value="PbH1"/>
</dbReference>
<dbReference type="Gene3D" id="2.160.20.10">
    <property type="entry name" value="Single-stranded right-handed beta-helix, Pectin lyase-like"/>
    <property type="match status" value="1"/>
</dbReference>
<dbReference type="EMBL" id="JBHUOM010000023">
    <property type="protein sequence ID" value="MFD2937177.1"/>
    <property type="molecule type" value="Genomic_DNA"/>
</dbReference>
<dbReference type="Proteomes" id="UP001597512">
    <property type="component" value="Unassembled WGS sequence"/>
</dbReference>
<reference evidence="3" key="1">
    <citation type="journal article" date="2019" name="Int. J. Syst. Evol. Microbiol.">
        <title>The Global Catalogue of Microorganisms (GCM) 10K type strain sequencing project: providing services to taxonomists for standard genome sequencing and annotation.</title>
        <authorList>
            <consortium name="The Broad Institute Genomics Platform"/>
            <consortium name="The Broad Institute Genome Sequencing Center for Infectious Disease"/>
            <person name="Wu L."/>
            <person name="Ma J."/>
        </authorList>
    </citation>
    <scope>NUCLEOTIDE SEQUENCE [LARGE SCALE GENOMIC DNA]</scope>
    <source>
        <strain evidence="3">KCTC 52490</strain>
    </source>
</reference>
<dbReference type="InterPro" id="IPR012334">
    <property type="entry name" value="Pectin_lyas_fold"/>
</dbReference>
<comment type="caution">
    <text evidence="2">The sequence shown here is derived from an EMBL/GenBank/DDBJ whole genome shotgun (WGS) entry which is preliminary data.</text>
</comment>
<protein>
    <submittedName>
        <fullName evidence="2">Right-handed parallel beta-helix repeat-containing protein</fullName>
    </submittedName>
</protein>
<evidence type="ECO:0000313" key="3">
    <source>
        <dbReference type="Proteomes" id="UP001597512"/>
    </source>
</evidence>
<evidence type="ECO:0000259" key="1">
    <source>
        <dbReference type="Pfam" id="PF13229"/>
    </source>
</evidence>
<dbReference type="Pfam" id="PF13229">
    <property type="entry name" value="Beta_helix"/>
    <property type="match status" value="1"/>
</dbReference>
<dbReference type="SMART" id="SM00710">
    <property type="entry name" value="PbH1"/>
    <property type="match status" value="6"/>
</dbReference>
<dbReference type="SUPFAM" id="SSF51126">
    <property type="entry name" value="Pectin lyase-like"/>
    <property type="match status" value="1"/>
</dbReference>
<sequence length="485" mass="51613">MKHKVMLQLSAFVIALTVLGHCKPADPVPDSVVQREDTLSITSLRAINSSSIPSSVRITDPGSEGVFIVDQSDLSSADNTGIVLVTLKGHRYKRDFSGPASLAWFGVKTSDADIGPALQAAVTATDNLFLPDGTYTQLTPVHLKSNLTLQANAGKVLITLPQSYVSLVNPDNPAIPLDHILVDGLAWNVTSRQTGTYGPIYIDGPSVTDITVQNCTSTDVAAKDSTNWFTLKVQAGKTAANITVRNNTVQAKRMACEIFNHDNFNIYAGKDITVSGNNFHDCHFGISLSGPLDQLTVDNNYIKNCSLFGIEIAGAARNTKITNNKFEGVFDKFLEGSNDGNGNGSIVGGMVITGNSTVGLCQGGIQLYNGGTVDFSKNNFRMTGVLELFPSTAGGMFTENTIESSSNKAIICDESPDHTFIKNTISNKTNNGNQATFIAYGAKAINIKLTNNKIIQGKGGKPYDSLGGGSIIASMNYDEEGNPIP</sequence>
<organism evidence="2 3">
    <name type="scientific">Spirosoma flavum</name>
    <dbReference type="NCBI Taxonomy" id="2048557"/>
    <lineage>
        <taxon>Bacteria</taxon>
        <taxon>Pseudomonadati</taxon>
        <taxon>Bacteroidota</taxon>
        <taxon>Cytophagia</taxon>
        <taxon>Cytophagales</taxon>
        <taxon>Cytophagaceae</taxon>
        <taxon>Spirosoma</taxon>
    </lineage>
</organism>
<dbReference type="InterPro" id="IPR011050">
    <property type="entry name" value="Pectin_lyase_fold/virulence"/>
</dbReference>
<evidence type="ECO:0000313" key="2">
    <source>
        <dbReference type="EMBL" id="MFD2937177.1"/>
    </source>
</evidence>
<accession>A0ABW6ARD3</accession>